<dbReference type="InterPro" id="IPR011009">
    <property type="entry name" value="Kinase-like_dom_sf"/>
</dbReference>
<keyword evidence="1" id="KW-0812">Transmembrane</keyword>
<dbReference type="EMBL" id="JARBJD010000014">
    <property type="protein sequence ID" value="KAK2961859.1"/>
    <property type="molecule type" value="Genomic_DNA"/>
</dbReference>
<dbReference type="PANTHER" id="PTHR23257">
    <property type="entry name" value="SERINE-THREONINE PROTEIN KINASE"/>
    <property type="match status" value="1"/>
</dbReference>
<organism evidence="3 4">
    <name type="scientific">Blattamonas nauphoetae</name>
    <dbReference type="NCBI Taxonomy" id="2049346"/>
    <lineage>
        <taxon>Eukaryota</taxon>
        <taxon>Metamonada</taxon>
        <taxon>Preaxostyla</taxon>
        <taxon>Oxymonadida</taxon>
        <taxon>Blattamonas</taxon>
    </lineage>
</organism>
<evidence type="ECO:0000313" key="3">
    <source>
        <dbReference type="EMBL" id="KAK2961859.1"/>
    </source>
</evidence>
<keyword evidence="4" id="KW-1185">Reference proteome</keyword>
<keyword evidence="1" id="KW-1133">Transmembrane helix</keyword>
<keyword evidence="1" id="KW-0472">Membrane</keyword>
<gene>
    <name evidence="3" type="ORF">BLNAU_3296</name>
</gene>
<evidence type="ECO:0000259" key="2">
    <source>
        <dbReference type="PROSITE" id="PS50011"/>
    </source>
</evidence>
<dbReference type="InterPro" id="IPR001245">
    <property type="entry name" value="Ser-Thr/Tyr_kinase_cat_dom"/>
</dbReference>
<dbReference type="Pfam" id="PF07714">
    <property type="entry name" value="PK_Tyr_Ser-Thr"/>
    <property type="match status" value="1"/>
</dbReference>
<evidence type="ECO:0000256" key="1">
    <source>
        <dbReference type="SAM" id="Phobius"/>
    </source>
</evidence>
<dbReference type="InterPro" id="IPR000719">
    <property type="entry name" value="Prot_kinase_dom"/>
</dbReference>
<accession>A0ABQ9YDL7</accession>
<sequence length="479" mass="52544">MSTGLLENSHLLSNWAGLDKFPSLERNVRCVEEGRIDVVPDEEANKQASLHWISSDGCSVVIGKEESKSPFVKPTLDVGSSGGEQKKIVLLSGPHVETCTDTLIVLNVSLDEISLDASNEWEGRLVFGSSLVSESFVVKRSVREVRSENARKAMSWAIPVVVAVVALLIVIIVVIVIVWRRRQNKKEEGQEMADADRDEMDEKMEVAVTEHQISTNPNNSMMLSRPTEAATKEGNVSSDVLVDIVDEIEAVACGVGIDVVIVEKERTLYNRLHSEEKSGIVKRSVQGQIVRGLKMLSKKDRNAPLFLSLTSHNIVFDSTGRVCFKTSADIVQPTLNTLESQIAPLPGVEFEDKAMEERALKKKDAMSEAQRWLAPEVIEKKENIVNTKAAVFSLGLLLWEVETGQVPFGEQDGVNECRQIVAGTLPPMDGIGLDSMKELIADCMALDPKKRPTLDEVASCLDSLPADADDSPPDASMRT</sequence>
<reference evidence="3 4" key="1">
    <citation type="journal article" date="2022" name="bioRxiv">
        <title>Genomics of Preaxostyla Flagellates Illuminates Evolutionary Transitions and the Path Towards Mitochondrial Loss.</title>
        <authorList>
            <person name="Novak L.V.F."/>
            <person name="Treitli S.C."/>
            <person name="Pyrih J."/>
            <person name="Halakuc P."/>
            <person name="Pipaliya S.V."/>
            <person name="Vacek V."/>
            <person name="Brzon O."/>
            <person name="Soukal P."/>
            <person name="Eme L."/>
            <person name="Dacks J.B."/>
            <person name="Karnkowska A."/>
            <person name="Elias M."/>
            <person name="Hampl V."/>
        </authorList>
    </citation>
    <scope>NUCLEOTIDE SEQUENCE [LARGE SCALE GENOMIC DNA]</scope>
    <source>
        <strain evidence="3">NAU3</strain>
        <tissue evidence="3">Gut</tissue>
    </source>
</reference>
<protein>
    <recommendedName>
        <fullName evidence="2">Protein kinase domain-containing protein</fullName>
    </recommendedName>
</protein>
<comment type="caution">
    <text evidence="3">The sequence shown here is derived from an EMBL/GenBank/DDBJ whole genome shotgun (WGS) entry which is preliminary data.</text>
</comment>
<proteinExistence type="predicted"/>
<dbReference type="Proteomes" id="UP001281761">
    <property type="component" value="Unassembled WGS sequence"/>
</dbReference>
<dbReference type="SUPFAM" id="SSF56112">
    <property type="entry name" value="Protein kinase-like (PK-like)"/>
    <property type="match status" value="1"/>
</dbReference>
<dbReference type="PROSITE" id="PS50011">
    <property type="entry name" value="PROTEIN_KINASE_DOM"/>
    <property type="match status" value="1"/>
</dbReference>
<name>A0ABQ9YDL7_9EUKA</name>
<dbReference type="InterPro" id="IPR050167">
    <property type="entry name" value="Ser_Thr_protein_kinase"/>
</dbReference>
<feature type="transmembrane region" description="Helical" evidence="1">
    <location>
        <begin position="156"/>
        <end position="179"/>
    </location>
</feature>
<dbReference type="Gene3D" id="1.10.510.10">
    <property type="entry name" value="Transferase(Phosphotransferase) domain 1"/>
    <property type="match status" value="1"/>
</dbReference>
<feature type="domain" description="Protein kinase" evidence="2">
    <location>
        <begin position="121"/>
        <end position="464"/>
    </location>
</feature>
<evidence type="ECO:0000313" key="4">
    <source>
        <dbReference type="Proteomes" id="UP001281761"/>
    </source>
</evidence>